<feature type="compositionally biased region" description="Low complexity" evidence="1">
    <location>
        <begin position="224"/>
        <end position="234"/>
    </location>
</feature>
<evidence type="ECO:0000313" key="2">
    <source>
        <dbReference type="EMBL" id="KAK5989748.1"/>
    </source>
</evidence>
<dbReference type="Proteomes" id="UP001338125">
    <property type="component" value="Unassembled WGS sequence"/>
</dbReference>
<evidence type="ECO:0000256" key="1">
    <source>
        <dbReference type="SAM" id="MobiDB-lite"/>
    </source>
</evidence>
<proteinExistence type="predicted"/>
<comment type="caution">
    <text evidence="2">The sequence shown here is derived from an EMBL/GenBank/DDBJ whole genome shotgun (WGS) entry which is preliminary data.</text>
</comment>
<evidence type="ECO:0000313" key="3">
    <source>
        <dbReference type="Proteomes" id="UP001338125"/>
    </source>
</evidence>
<organism evidence="2 3">
    <name type="scientific">Cladobotryum mycophilum</name>
    <dbReference type="NCBI Taxonomy" id="491253"/>
    <lineage>
        <taxon>Eukaryota</taxon>
        <taxon>Fungi</taxon>
        <taxon>Dikarya</taxon>
        <taxon>Ascomycota</taxon>
        <taxon>Pezizomycotina</taxon>
        <taxon>Sordariomycetes</taxon>
        <taxon>Hypocreomycetidae</taxon>
        <taxon>Hypocreales</taxon>
        <taxon>Hypocreaceae</taxon>
        <taxon>Cladobotryum</taxon>
    </lineage>
</organism>
<gene>
    <name evidence="2" type="ORF">PT974_08008</name>
</gene>
<sequence>MNNHHMMAGAPIMEQLCVTTAIIGLLAVGGKAIDSLYEMNTMPNRETAILNKALQEVKQCRSAAHILYKTFSLLEAGQLPFPERPTWIAVDHLIATLTDTVLAISDLQAAIEPIELCQGLPSRAAQCAEHTPKLTSLCARIRWHNLSMTMMMTILKCPGEADAQNSRVGLERRMTRLLTSNSDLAMRMRRLRDLYGIRAMARGTIPNHAPAAENAPRLPADRTSSSSSLSSSSSGPQSTTDSPQPKIWSILSGYSIANIPILSMIPLPVATLELREGNIFYTFDFARRVSRDLVELMQSGQGNSKMLRIILAKPIANNDLPTERLPLGTNPQTTTNVASNASSVKSSKGFKNPLRYRIRRKKLK</sequence>
<evidence type="ECO:0008006" key="4">
    <source>
        <dbReference type="Google" id="ProtNLM"/>
    </source>
</evidence>
<protein>
    <recommendedName>
        <fullName evidence="4">Fungal N-terminal domain-containing protein</fullName>
    </recommendedName>
</protein>
<reference evidence="2 3" key="1">
    <citation type="submission" date="2024-01" db="EMBL/GenBank/DDBJ databases">
        <title>Complete genome of Cladobotryum mycophilum ATHUM6906.</title>
        <authorList>
            <person name="Christinaki A.C."/>
            <person name="Myridakis A.I."/>
            <person name="Kouvelis V.N."/>
        </authorList>
    </citation>
    <scope>NUCLEOTIDE SEQUENCE [LARGE SCALE GENOMIC DNA]</scope>
    <source>
        <strain evidence="2 3">ATHUM6906</strain>
    </source>
</reference>
<accession>A0ABR0SC53</accession>
<feature type="region of interest" description="Disordered" evidence="1">
    <location>
        <begin position="207"/>
        <end position="244"/>
    </location>
</feature>
<keyword evidence="3" id="KW-1185">Reference proteome</keyword>
<name>A0ABR0SC53_9HYPO</name>
<dbReference type="EMBL" id="JAVFKD010000014">
    <property type="protein sequence ID" value="KAK5989748.1"/>
    <property type="molecule type" value="Genomic_DNA"/>
</dbReference>